<dbReference type="SUPFAM" id="SSF48403">
    <property type="entry name" value="Ankyrin repeat"/>
    <property type="match status" value="1"/>
</dbReference>
<dbReference type="PANTHER" id="PTHR24171">
    <property type="entry name" value="ANKYRIN REPEAT DOMAIN-CONTAINING PROTEIN 39-RELATED"/>
    <property type="match status" value="1"/>
</dbReference>
<gene>
    <name evidence="4" type="ORF">QQ020_19555</name>
</gene>
<dbReference type="Pfam" id="PF12796">
    <property type="entry name" value="Ank_2"/>
    <property type="match status" value="2"/>
</dbReference>
<keyword evidence="5" id="KW-1185">Reference proteome</keyword>
<reference evidence="4" key="1">
    <citation type="submission" date="2023-06" db="EMBL/GenBank/DDBJ databases">
        <title>Genomic of Agaribacillus aureum.</title>
        <authorList>
            <person name="Wang G."/>
        </authorList>
    </citation>
    <scope>NUCLEOTIDE SEQUENCE</scope>
    <source>
        <strain evidence="4">BMA12</strain>
    </source>
</reference>
<proteinExistence type="predicted"/>
<dbReference type="EMBL" id="JAUJEB010000004">
    <property type="protein sequence ID" value="MDN5214284.1"/>
    <property type="molecule type" value="Genomic_DNA"/>
</dbReference>
<evidence type="ECO:0000313" key="5">
    <source>
        <dbReference type="Proteomes" id="UP001172083"/>
    </source>
</evidence>
<name>A0ABT8L937_9BACT</name>
<comment type="caution">
    <text evidence="4">The sequence shown here is derived from an EMBL/GenBank/DDBJ whole genome shotgun (WGS) entry which is preliminary data.</text>
</comment>
<dbReference type="PRINTS" id="PR01415">
    <property type="entry name" value="ANKYRIN"/>
</dbReference>
<evidence type="ECO:0000313" key="4">
    <source>
        <dbReference type="EMBL" id="MDN5214284.1"/>
    </source>
</evidence>
<keyword evidence="2 3" id="KW-0040">ANK repeat</keyword>
<organism evidence="4 5">
    <name type="scientific">Agaribacillus aureus</name>
    <dbReference type="NCBI Taxonomy" id="3051825"/>
    <lineage>
        <taxon>Bacteria</taxon>
        <taxon>Pseudomonadati</taxon>
        <taxon>Bacteroidota</taxon>
        <taxon>Cytophagia</taxon>
        <taxon>Cytophagales</taxon>
        <taxon>Splendidivirgaceae</taxon>
        <taxon>Agaribacillus</taxon>
    </lineage>
</organism>
<dbReference type="SMART" id="SM00248">
    <property type="entry name" value="ANK"/>
    <property type="match status" value="4"/>
</dbReference>
<evidence type="ECO:0000256" key="1">
    <source>
        <dbReference type="ARBA" id="ARBA00022737"/>
    </source>
</evidence>
<dbReference type="PROSITE" id="PS50297">
    <property type="entry name" value="ANK_REP_REGION"/>
    <property type="match status" value="3"/>
</dbReference>
<dbReference type="PANTHER" id="PTHR24171:SF9">
    <property type="entry name" value="ANKYRIN REPEAT DOMAIN-CONTAINING PROTEIN 39"/>
    <property type="match status" value="1"/>
</dbReference>
<dbReference type="RefSeq" id="WP_346759618.1">
    <property type="nucleotide sequence ID" value="NZ_JAUJEB010000004.1"/>
</dbReference>
<feature type="repeat" description="ANK" evidence="3">
    <location>
        <begin position="95"/>
        <end position="127"/>
    </location>
</feature>
<dbReference type="Gene3D" id="1.25.40.20">
    <property type="entry name" value="Ankyrin repeat-containing domain"/>
    <property type="match status" value="2"/>
</dbReference>
<feature type="repeat" description="ANK" evidence="3">
    <location>
        <begin position="163"/>
        <end position="195"/>
    </location>
</feature>
<evidence type="ECO:0000256" key="3">
    <source>
        <dbReference type="PROSITE-ProRule" id="PRU00023"/>
    </source>
</evidence>
<sequence length="224" mass="24110">MKKSKKPLIEAIKSGAAQQAISLLNEHPSMAEEHTDEGISLLLLAAYYRQADIVDTILRYREHLTVFEAAACGHVKSLKEAVNKDPAVLNAHAEDGFTPLGLACFFGNEEICSFLIEAGADVNLAANNSFKVRPLHSAVATKNIKIARLLLNQGAAVNASQMAGITPLHSAAHNGQMPMVELLLAHNADRSLKTNEGKSPADLALEGGFDNISKYIEDFDDHKG</sequence>
<keyword evidence="1" id="KW-0677">Repeat</keyword>
<feature type="repeat" description="ANK" evidence="3">
    <location>
        <begin position="134"/>
        <end position="162"/>
    </location>
</feature>
<dbReference type="InterPro" id="IPR036770">
    <property type="entry name" value="Ankyrin_rpt-contain_sf"/>
</dbReference>
<dbReference type="InterPro" id="IPR002110">
    <property type="entry name" value="Ankyrin_rpt"/>
</dbReference>
<dbReference type="Proteomes" id="UP001172083">
    <property type="component" value="Unassembled WGS sequence"/>
</dbReference>
<evidence type="ECO:0000256" key="2">
    <source>
        <dbReference type="ARBA" id="ARBA00023043"/>
    </source>
</evidence>
<accession>A0ABT8L937</accession>
<protein>
    <submittedName>
        <fullName evidence="4">Ankyrin repeat domain-containing protein</fullName>
    </submittedName>
</protein>
<dbReference type="PROSITE" id="PS50088">
    <property type="entry name" value="ANK_REPEAT"/>
    <property type="match status" value="3"/>
</dbReference>